<accession>A0A7U7ES31</accession>
<dbReference type="RefSeq" id="WP_187673442.1">
    <property type="nucleotide sequence ID" value="NZ_CAJFCI010000080.1"/>
</dbReference>
<evidence type="ECO:0000313" key="2">
    <source>
        <dbReference type="Proteomes" id="UP000583387"/>
    </source>
</evidence>
<comment type="caution">
    <text evidence="1">The sequence shown here is derived from an EMBL/GenBank/DDBJ whole genome shotgun (WGS) entry which is preliminary data.</text>
</comment>
<organism evidence="1 2">
    <name type="scientific">Zestomonas carbonaria</name>
    <dbReference type="NCBI Taxonomy" id="2762745"/>
    <lineage>
        <taxon>Bacteria</taxon>
        <taxon>Pseudomonadati</taxon>
        <taxon>Pseudomonadota</taxon>
        <taxon>Gammaproteobacteria</taxon>
        <taxon>Pseudomonadales</taxon>
        <taxon>Pseudomonadaceae</taxon>
        <taxon>Zestomonas</taxon>
    </lineage>
</organism>
<dbReference type="AlphaFoldDB" id="A0A7U7ES31"/>
<sequence>MHTTRGSTFLYARRPNSLTRLSGKITFDAQAGGDPLGNSGYRVLDEPLYWNIQRGDYPF</sequence>
<dbReference type="EMBL" id="CAJFCI010000080">
    <property type="protein sequence ID" value="CAD5110147.1"/>
    <property type="molecule type" value="Genomic_DNA"/>
</dbReference>
<protein>
    <submittedName>
        <fullName evidence="1">Uncharacterized protein</fullName>
    </submittedName>
</protein>
<dbReference type="Proteomes" id="UP000583387">
    <property type="component" value="Unassembled WGS sequence"/>
</dbReference>
<proteinExistence type="predicted"/>
<keyword evidence="2" id="KW-1185">Reference proteome</keyword>
<evidence type="ECO:0000313" key="1">
    <source>
        <dbReference type="EMBL" id="CAD5110147.1"/>
    </source>
</evidence>
<name>A0A7U7ES31_9GAMM</name>
<gene>
    <name evidence="1" type="ORF">PSEWESI4_04464</name>
</gene>
<reference evidence="1 2" key="1">
    <citation type="submission" date="2020-08" db="EMBL/GenBank/DDBJ databases">
        <authorList>
            <person name="Criscuolo A."/>
        </authorList>
    </citation>
    <scope>NUCLEOTIDE SEQUENCE [LARGE SCALE GENOMIC DNA]</scope>
    <source>
        <strain evidence="1">CIP111764</strain>
    </source>
</reference>